<keyword evidence="4" id="KW-1185">Reference proteome</keyword>
<dbReference type="Pfam" id="PF19189">
    <property type="entry name" value="Mtf2"/>
    <property type="match status" value="1"/>
</dbReference>
<evidence type="ECO:0000313" key="4">
    <source>
        <dbReference type="Proteomes" id="UP000011777"/>
    </source>
</evidence>
<sequence>MNILTKTLRLPTRRVVSQRCLISLTTKRSIQIDSNKPETSQLSDESSENSTSTPTSEMEETYTQPDELKSFWDKINFPVNTEDTIDTQKAPAETSDGKDVIDFHKLSNFIKEAYKHAEEPLPSTKEEQVDYFEALFSKRDSSLYRSRTTTKEVGKLDKGLSAELRTKCTEALTPTLEFMSALKSSEKLYMFMSELFEEFSKKLPGTSHKKLPDPVDREPHHENIYLHKLFQGKEKWVWTERHDVVIKKIQDHSTLNPNAPLCNVLTLPIIFNHSLKLFTYKFSNVNIPLSMINLLQANANLFAISTNQQTFNEVLRMIWIFYGNINLHQVYNAYRSMKFLGFPGDIQTFNILKVVIMECDRMKNGKSVFNKHGDLIFTPDDNLRMEYFRKEYYRLKDRLEKQS</sequence>
<dbReference type="eggNOG" id="ENOG502RXV4">
    <property type="taxonomic scope" value="Eukaryota"/>
</dbReference>
<evidence type="ECO:0000259" key="2">
    <source>
        <dbReference type="Pfam" id="PF19189"/>
    </source>
</evidence>
<evidence type="ECO:0000256" key="1">
    <source>
        <dbReference type="SAM" id="MobiDB-lite"/>
    </source>
</evidence>
<dbReference type="HOGENOM" id="CLU_683334_0_0_1"/>
<feature type="compositionally biased region" description="Low complexity" evidence="1">
    <location>
        <begin position="39"/>
        <end position="56"/>
    </location>
</feature>
<dbReference type="EMBL" id="AOGT01000521">
    <property type="protein sequence ID" value="EMG49689.1"/>
    <property type="molecule type" value="Genomic_DNA"/>
</dbReference>
<protein>
    <recommendedName>
        <fullName evidence="2">Mtf2-like C-terminal domain-containing protein</fullName>
    </recommendedName>
</protein>
<dbReference type="GO" id="GO:0005739">
    <property type="term" value="C:mitochondrion"/>
    <property type="evidence" value="ECO:0007669"/>
    <property type="project" value="InterPro"/>
</dbReference>
<feature type="domain" description="Mtf2-like C-terminal" evidence="2">
    <location>
        <begin position="166"/>
        <end position="365"/>
    </location>
</feature>
<dbReference type="OMA" id="NRRISHH"/>
<proteinExistence type="predicted"/>
<evidence type="ECO:0000313" key="3">
    <source>
        <dbReference type="EMBL" id="EMG49689.1"/>
    </source>
</evidence>
<reference evidence="3 4" key="1">
    <citation type="submission" date="2013-02" db="EMBL/GenBank/DDBJ databases">
        <title>Genome sequence of Candida maltosa Xu316, a potential industrial strain for xylitol and ethanol production.</title>
        <authorList>
            <person name="Yu J."/>
            <person name="Wang Q."/>
            <person name="Geng X."/>
            <person name="Bao W."/>
            <person name="He P."/>
            <person name="Cai J."/>
        </authorList>
    </citation>
    <scope>NUCLEOTIDE SEQUENCE [LARGE SCALE GENOMIC DNA]</scope>
    <source>
        <strain evidence="4">Xu316</strain>
    </source>
</reference>
<dbReference type="STRING" id="1245528.M3K4M4"/>
<comment type="caution">
    <text evidence="3">The sequence shown here is derived from an EMBL/GenBank/DDBJ whole genome shotgun (WGS) entry which is preliminary data.</text>
</comment>
<gene>
    <name evidence="3" type="ORF">G210_5487</name>
</gene>
<accession>M3K4M4</accession>
<dbReference type="OrthoDB" id="4084661at2759"/>
<dbReference type="Proteomes" id="UP000011777">
    <property type="component" value="Unassembled WGS sequence"/>
</dbReference>
<dbReference type="InterPro" id="IPR043837">
    <property type="entry name" value="Mtf2-like_C"/>
</dbReference>
<feature type="region of interest" description="Disordered" evidence="1">
    <location>
        <begin position="32"/>
        <end position="65"/>
    </location>
</feature>
<dbReference type="AlphaFoldDB" id="M3K4M4"/>
<organism evidence="3 4">
    <name type="scientific">Candida maltosa (strain Xu316)</name>
    <name type="common">Yeast</name>
    <dbReference type="NCBI Taxonomy" id="1245528"/>
    <lineage>
        <taxon>Eukaryota</taxon>
        <taxon>Fungi</taxon>
        <taxon>Dikarya</taxon>
        <taxon>Ascomycota</taxon>
        <taxon>Saccharomycotina</taxon>
        <taxon>Pichiomycetes</taxon>
        <taxon>Debaryomycetaceae</taxon>
        <taxon>Candida/Lodderomyces clade</taxon>
        <taxon>Candida</taxon>
    </lineage>
</organism>
<name>M3K4M4_CANMX</name>